<dbReference type="SUPFAM" id="SSF56349">
    <property type="entry name" value="DNA breaking-rejoining enzymes"/>
    <property type="match status" value="1"/>
</dbReference>
<dbReference type="CDD" id="cd01189">
    <property type="entry name" value="INT_ICEBs1_C_like"/>
    <property type="match status" value="1"/>
</dbReference>
<dbReference type="InterPro" id="IPR010998">
    <property type="entry name" value="Integrase_recombinase_N"/>
</dbReference>
<feature type="domain" description="Tyr recombinase" evidence="5">
    <location>
        <begin position="166"/>
        <end position="361"/>
    </location>
</feature>
<dbReference type="PANTHER" id="PTHR30349:SF64">
    <property type="entry name" value="PROPHAGE INTEGRASE INTD-RELATED"/>
    <property type="match status" value="1"/>
</dbReference>
<comment type="similarity">
    <text evidence="1">Belongs to the 'phage' integrase family.</text>
</comment>
<dbReference type="InterPro" id="IPR013762">
    <property type="entry name" value="Integrase-like_cat_sf"/>
</dbReference>
<evidence type="ECO:0000256" key="4">
    <source>
        <dbReference type="PROSITE-ProRule" id="PRU01248"/>
    </source>
</evidence>
<dbReference type="AlphaFoldDB" id="A0A7W5GF72"/>
<gene>
    <name evidence="7" type="ORF">FHS07_002000</name>
</gene>
<dbReference type="InterPro" id="IPR044068">
    <property type="entry name" value="CB"/>
</dbReference>
<name>A0A7W5GF72_9MICO</name>
<proteinExistence type="inferred from homology"/>
<protein>
    <submittedName>
        <fullName evidence="7">Integrase</fullName>
    </submittedName>
</protein>
<dbReference type="PROSITE" id="PS51898">
    <property type="entry name" value="TYR_RECOMBINASE"/>
    <property type="match status" value="1"/>
</dbReference>
<evidence type="ECO:0000313" key="7">
    <source>
        <dbReference type="EMBL" id="MBB3158304.1"/>
    </source>
</evidence>
<evidence type="ECO:0000256" key="2">
    <source>
        <dbReference type="ARBA" id="ARBA00023125"/>
    </source>
</evidence>
<reference evidence="7 8" key="1">
    <citation type="submission" date="2020-08" db="EMBL/GenBank/DDBJ databases">
        <title>Genomic Encyclopedia of Type Strains, Phase III (KMG-III): the genomes of soil and plant-associated and newly described type strains.</title>
        <authorList>
            <person name="Whitman W."/>
        </authorList>
    </citation>
    <scope>NUCLEOTIDE SEQUENCE [LARGE SCALE GENOMIC DNA]</scope>
    <source>
        <strain evidence="7 8">CECT 8356</strain>
    </source>
</reference>
<evidence type="ECO:0000256" key="3">
    <source>
        <dbReference type="ARBA" id="ARBA00023172"/>
    </source>
</evidence>
<dbReference type="GO" id="GO:0003677">
    <property type="term" value="F:DNA binding"/>
    <property type="evidence" value="ECO:0007669"/>
    <property type="project" value="UniProtKB-UniRule"/>
</dbReference>
<sequence>MASVTQRTNGTWRARYRDHAGKEHARHFRTKREGQRWLDEVTASVVTGMYVDPSAAKLTFRDYAETWLSAQVHREATATLYRSHLERHAYPVLGDRPIGGILRTTVQGFVKGLTVDDPDSGRRALSPATIGVVYTVVASVFRAAVRDRKLAATPCDGISLPQVAKARVQPLTTAQVDLLGENVPAELRALVILAAGTGLRQGEALGLTRDRIRLLGKNPAITIDRQLVTLAGGQTAFAPPKTAASVRTVPLPRVVVAALNDHLARHDVGDGDLLFTLQGKGITRQRFGHLWRPAAKAAGLSEATGTGMHALRHYYASLLIRYGESVKTVQSRLGHKSATETLDTYGHMWADSDDRTREAVDSVLGASADSPRTASSRA</sequence>
<dbReference type="PROSITE" id="PS51900">
    <property type="entry name" value="CB"/>
    <property type="match status" value="1"/>
</dbReference>
<evidence type="ECO:0000259" key="5">
    <source>
        <dbReference type="PROSITE" id="PS51898"/>
    </source>
</evidence>
<dbReference type="Proteomes" id="UP000543579">
    <property type="component" value="Unassembled WGS sequence"/>
</dbReference>
<keyword evidence="2 4" id="KW-0238">DNA-binding</keyword>
<dbReference type="Pfam" id="PF00589">
    <property type="entry name" value="Phage_integrase"/>
    <property type="match status" value="1"/>
</dbReference>
<dbReference type="GO" id="GO:0015074">
    <property type="term" value="P:DNA integration"/>
    <property type="evidence" value="ECO:0007669"/>
    <property type="project" value="InterPro"/>
</dbReference>
<dbReference type="GO" id="GO:0006310">
    <property type="term" value="P:DNA recombination"/>
    <property type="evidence" value="ECO:0007669"/>
    <property type="project" value="UniProtKB-KW"/>
</dbReference>
<dbReference type="PANTHER" id="PTHR30349">
    <property type="entry name" value="PHAGE INTEGRASE-RELATED"/>
    <property type="match status" value="1"/>
</dbReference>
<evidence type="ECO:0000259" key="6">
    <source>
        <dbReference type="PROSITE" id="PS51900"/>
    </source>
</evidence>
<dbReference type="Gene3D" id="1.10.150.130">
    <property type="match status" value="1"/>
</dbReference>
<evidence type="ECO:0000256" key="1">
    <source>
        <dbReference type="ARBA" id="ARBA00008857"/>
    </source>
</evidence>
<organism evidence="7 8">
    <name type="scientific">Microbacterium proteolyticum</name>
    <dbReference type="NCBI Taxonomy" id="1572644"/>
    <lineage>
        <taxon>Bacteria</taxon>
        <taxon>Bacillati</taxon>
        <taxon>Actinomycetota</taxon>
        <taxon>Actinomycetes</taxon>
        <taxon>Micrococcales</taxon>
        <taxon>Microbacteriaceae</taxon>
        <taxon>Microbacterium</taxon>
    </lineage>
</organism>
<dbReference type="InterPro" id="IPR011010">
    <property type="entry name" value="DNA_brk_join_enz"/>
</dbReference>
<comment type="caution">
    <text evidence="7">The sequence shown here is derived from an EMBL/GenBank/DDBJ whole genome shotgun (WGS) entry which is preliminary data.</text>
</comment>
<keyword evidence="3" id="KW-0233">DNA recombination</keyword>
<dbReference type="EMBL" id="JACHXY010000002">
    <property type="protein sequence ID" value="MBB3158304.1"/>
    <property type="molecule type" value="Genomic_DNA"/>
</dbReference>
<dbReference type="InterPro" id="IPR002104">
    <property type="entry name" value="Integrase_catalytic"/>
</dbReference>
<evidence type="ECO:0000313" key="8">
    <source>
        <dbReference type="Proteomes" id="UP000543579"/>
    </source>
</evidence>
<accession>A0A7W5GF72</accession>
<dbReference type="Gene3D" id="1.10.443.10">
    <property type="entry name" value="Intergrase catalytic core"/>
    <property type="match status" value="1"/>
</dbReference>
<feature type="domain" description="Core-binding (CB)" evidence="6">
    <location>
        <begin position="58"/>
        <end position="145"/>
    </location>
</feature>
<dbReference type="InterPro" id="IPR050090">
    <property type="entry name" value="Tyrosine_recombinase_XerCD"/>
</dbReference>
<dbReference type="RefSeq" id="WP_183419750.1">
    <property type="nucleotide sequence ID" value="NZ_JACHXY010000002.1"/>
</dbReference>